<dbReference type="Proteomes" id="UP001236415">
    <property type="component" value="Chromosome"/>
</dbReference>
<reference evidence="2 3" key="1">
    <citation type="submission" date="2023-06" db="EMBL/GenBank/DDBJ databases">
        <title>Paenibacillus polygonum sp. nov., an endophytic bacterium, isolated from Polygonum lapathifolium L. in Nanji Wetland National Nature Reserve, South of Poyang Lake, Jiangxi Province, China.</title>
        <authorList>
            <person name="Yu Z."/>
        </authorList>
    </citation>
    <scope>NUCLEOTIDE SEQUENCE [LARGE SCALE GENOMIC DNA]</scope>
    <source>
        <strain evidence="2 3">C31</strain>
    </source>
</reference>
<dbReference type="EMBL" id="CP127162">
    <property type="protein sequence ID" value="WIV17234.1"/>
    <property type="molecule type" value="Genomic_DNA"/>
</dbReference>
<evidence type="ECO:0000313" key="3">
    <source>
        <dbReference type="Proteomes" id="UP001236415"/>
    </source>
</evidence>
<organism evidence="2 3">
    <name type="scientific">Paenibacillus polygoni</name>
    <dbReference type="NCBI Taxonomy" id="3050112"/>
    <lineage>
        <taxon>Bacteria</taxon>
        <taxon>Bacillati</taxon>
        <taxon>Bacillota</taxon>
        <taxon>Bacilli</taxon>
        <taxon>Bacillales</taxon>
        <taxon>Paenibacillaceae</taxon>
        <taxon>Paenibacillus</taxon>
    </lineage>
</organism>
<feature type="chain" id="PRO_5046369752" evidence="1">
    <location>
        <begin position="24"/>
        <end position="183"/>
    </location>
</feature>
<keyword evidence="3" id="KW-1185">Reference proteome</keyword>
<dbReference type="PROSITE" id="PS51257">
    <property type="entry name" value="PROKAR_LIPOPROTEIN"/>
    <property type="match status" value="1"/>
</dbReference>
<keyword evidence="1" id="KW-0732">Signal</keyword>
<proteinExistence type="predicted"/>
<dbReference type="RefSeq" id="WP_285741408.1">
    <property type="nucleotide sequence ID" value="NZ_CP127162.1"/>
</dbReference>
<name>A0ABY8WY51_9BACL</name>
<evidence type="ECO:0000256" key="1">
    <source>
        <dbReference type="SAM" id="SignalP"/>
    </source>
</evidence>
<accession>A0ABY8WY51</accession>
<sequence>MKGILCTLLLLLWMITGCSNNSASNMENNKKLAEAVKQETEMPLEMPTDFNFMVSFGYGDVTKNVIDTYEGTVTKDLIIKGSATAEILFTADELRDIYDKMKTIDIMGPKELSKKGNCFQTPSNEDLWKVTVGGETKTFSWTDQKCGITEDANQLRELRNYIQHMVEGLEAYKTLPEAEGGYD</sequence>
<gene>
    <name evidence="2" type="ORF">QPK24_12290</name>
</gene>
<feature type="signal peptide" evidence="1">
    <location>
        <begin position="1"/>
        <end position="23"/>
    </location>
</feature>
<evidence type="ECO:0000313" key="2">
    <source>
        <dbReference type="EMBL" id="WIV17234.1"/>
    </source>
</evidence>
<protein>
    <submittedName>
        <fullName evidence="2">Uncharacterized protein</fullName>
    </submittedName>
</protein>